<dbReference type="SUPFAM" id="SSF50331">
    <property type="entry name" value="MOP-like"/>
    <property type="match status" value="1"/>
</dbReference>
<dbReference type="AlphaFoldDB" id="A0A3M8S8X0"/>
<evidence type="ECO:0000313" key="4">
    <source>
        <dbReference type="EMBL" id="RNF77477.1"/>
    </source>
</evidence>
<dbReference type="NCBIfam" id="TIGR00638">
    <property type="entry name" value="Mop"/>
    <property type="match status" value="1"/>
</dbReference>
<sequence>MKTSIRNHLAGKVVKIIKGQAMSEIDIETAVGVVCSVITTRSLEDLDLKVGDAVHAAIKSTEVGVEKP</sequence>
<feature type="domain" description="Mop" evidence="3">
    <location>
        <begin position="2"/>
        <end position="67"/>
    </location>
</feature>
<evidence type="ECO:0000259" key="3">
    <source>
        <dbReference type="PROSITE" id="PS51866"/>
    </source>
</evidence>
<accession>A0A3M8S8X0</accession>
<evidence type="ECO:0000256" key="1">
    <source>
        <dbReference type="ARBA" id="ARBA00022505"/>
    </source>
</evidence>
<dbReference type="PROSITE" id="PS51866">
    <property type="entry name" value="MOP"/>
    <property type="match status" value="1"/>
</dbReference>
<evidence type="ECO:0000256" key="2">
    <source>
        <dbReference type="PROSITE-ProRule" id="PRU01213"/>
    </source>
</evidence>
<dbReference type="InterPro" id="IPR004606">
    <property type="entry name" value="Mop_domain"/>
</dbReference>
<organism evidence="4">
    <name type="scientific">Acidithiobacillus sulfuriphilus</name>
    <dbReference type="NCBI Taxonomy" id="1867749"/>
    <lineage>
        <taxon>Bacteria</taxon>
        <taxon>Pseudomonadati</taxon>
        <taxon>Pseudomonadota</taxon>
        <taxon>Acidithiobacillia</taxon>
        <taxon>Acidithiobacillales</taxon>
        <taxon>Acidithiobacillaceae</taxon>
        <taxon>Acidithiobacillus</taxon>
    </lineage>
</organism>
<comment type="caution">
    <text evidence="4">The sequence shown here is derived from an EMBL/GenBank/DDBJ whole genome shotgun (WGS) entry which is preliminary data.</text>
</comment>
<dbReference type="OrthoDB" id="122515at2"/>
<dbReference type="GO" id="GO:0015689">
    <property type="term" value="P:molybdate ion transport"/>
    <property type="evidence" value="ECO:0007669"/>
    <property type="project" value="InterPro"/>
</dbReference>
<dbReference type="InterPro" id="IPR005116">
    <property type="entry name" value="Transp-assoc_OB_typ1"/>
</dbReference>
<name>A0A3M8S8X0_9PROT</name>
<dbReference type="RefSeq" id="WP_123101126.1">
    <property type="nucleotide sequence ID" value="NZ_CP127527.1"/>
</dbReference>
<protein>
    <submittedName>
        <fullName evidence="4">Transporter</fullName>
    </submittedName>
</protein>
<proteinExistence type="predicted"/>
<gene>
    <name evidence="4" type="ORF">EC580_00045</name>
</gene>
<reference evidence="4" key="1">
    <citation type="submission" date="2018-10" db="EMBL/GenBank/DDBJ databases">
        <title>Acidithiobacillus sulfuriphilus sp. nov.: an extremely acidophilic sulfur-oxidizing chemolithotroph isolated from a neutral pH environment.</title>
        <authorList>
            <person name="Falagan C."/>
            <person name="Moya-Beltran A."/>
            <person name="Quatrini R."/>
            <person name="Johnson D.B."/>
        </authorList>
    </citation>
    <scope>NUCLEOTIDE SEQUENCE [LARGE SCALE GENOMIC DNA]</scope>
    <source>
        <strain evidence="4">CJ-2</strain>
    </source>
</reference>
<dbReference type="Gene3D" id="2.40.50.100">
    <property type="match status" value="1"/>
</dbReference>
<dbReference type="Pfam" id="PF03459">
    <property type="entry name" value="TOBE"/>
    <property type="match status" value="1"/>
</dbReference>
<dbReference type="EMBL" id="RIZI01000009">
    <property type="protein sequence ID" value="RNF77477.1"/>
    <property type="molecule type" value="Genomic_DNA"/>
</dbReference>
<keyword evidence="1 2" id="KW-0500">Molybdenum</keyword>
<dbReference type="InterPro" id="IPR008995">
    <property type="entry name" value="Mo/tungstate-bd_C_term_dom"/>
</dbReference>